<dbReference type="GO" id="GO:0019843">
    <property type="term" value="F:rRNA binding"/>
    <property type="evidence" value="ECO:0007669"/>
    <property type="project" value="UniProtKB-UniRule"/>
</dbReference>
<proteinExistence type="inferred from homology"/>
<keyword evidence="3 6" id="KW-0694">RNA-binding</keyword>
<dbReference type="HAMAP" id="MF_01363">
    <property type="entry name" value="Ribosomal_bL21"/>
    <property type="match status" value="1"/>
</dbReference>
<evidence type="ECO:0000256" key="4">
    <source>
        <dbReference type="ARBA" id="ARBA00022980"/>
    </source>
</evidence>
<organism evidence="7 8">
    <name type="scientific">Berkelbacteria bacterium GW2011_GWA1_36_9</name>
    <dbReference type="NCBI Taxonomy" id="1618331"/>
    <lineage>
        <taxon>Bacteria</taxon>
        <taxon>Candidatus Berkelbacteria</taxon>
    </lineage>
</organism>
<dbReference type="PANTHER" id="PTHR21349">
    <property type="entry name" value="50S RIBOSOMAL PROTEIN L21"/>
    <property type="match status" value="1"/>
</dbReference>
<dbReference type="GO" id="GO:0006412">
    <property type="term" value="P:translation"/>
    <property type="evidence" value="ECO:0007669"/>
    <property type="project" value="UniProtKB-UniRule"/>
</dbReference>
<dbReference type="PROSITE" id="PS01169">
    <property type="entry name" value="RIBOSOMAL_L21"/>
    <property type="match status" value="1"/>
</dbReference>
<dbReference type="SUPFAM" id="SSF141091">
    <property type="entry name" value="L21p-like"/>
    <property type="match status" value="1"/>
</dbReference>
<evidence type="ECO:0000256" key="6">
    <source>
        <dbReference type="HAMAP-Rule" id="MF_01363"/>
    </source>
</evidence>
<evidence type="ECO:0000313" key="8">
    <source>
        <dbReference type="Proteomes" id="UP000034508"/>
    </source>
</evidence>
<keyword evidence="2 6" id="KW-0699">rRNA-binding</keyword>
<dbReference type="InterPro" id="IPR001787">
    <property type="entry name" value="Ribosomal_bL21"/>
</dbReference>
<dbReference type="GO" id="GO:1990904">
    <property type="term" value="C:ribonucleoprotein complex"/>
    <property type="evidence" value="ECO:0007669"/>
    <property type="project" value="UniProtKB-KW"/>
</dbReference>
<dbReference type="InterPro" id="IPR028909">
    <property type="entry name" value="bL21-like"/>
</dbReference>
<dbReference type="Pfam" id="PF00829">
    <property type="entry name" value="Ribosomal_L21p"/>
    <property type="match status" value="1"/>
</dbReference>
<comment type="similarity">
    <text evidence="1 6">Belongs to the bacterial ribosomal protein bL21 family.</text>
</comment>
<evidence type="ECO:0000256" key="5">
    <source>
        <dbReference type="ARBA" id="ARBA00023274"/>
    </source>
</evidence>
<dbReference type="InterPro" id="IPR018258">
    <property type="entry name" value="Ribosomal_bL21_CS"/>
</dbReference>
<name>A0A0G0I1K6_9BACT</name>
<keyword evidence="4 6" id="KW-0689">Ribosomal protein</keyword>
<dbReference type="AlphaFoldDB" id="A0A0G0I1K6"/>
<dbReference type="PATRIC" id="fig|1618331.3.peg.575"/>
<dbReference type="Proteomes" id="UP000034508">
    <property type="component" value="Unassembled WGS sequence"/>
</dbReference>
<reference evidence="7 8" key="1">
    <citation type="journal article" date="2015" name="Nature">
        <title>rRNA introns, odd ribosomes, and small enigmatic genomes across a large radiation of phyla.</title>
        <authorList>
            <person name="Brown C.T."/>
            <person name="Hug L.A."/>
            <person name="Thomas B.C."/>
            <person name="Sharon I."/>
            <person name="Castelle C.J."/>
            <person name="Singh A."/>
            <person name="Wilkins M.J."/>
            <person name="Williams K.H."/>
            <person name="Banfield J.F."/>
        </authorList>
    </citation>
    <scope>NUCLEOTIDE SEQUENCE [LARGE SCALE GENOMIC DNA]</scope>
</reference>
<evidence type="ECO:0000256" key="1">
    <source>
        <dbReference type="ARBA" id="ARBA00008563"/>
    </source>
</evidence>
<dbReference type="GO" id="GO:0005737">
    <property type="term" value="C:cytoplasm"/>
    <property type="evidence" value="ECO:0007669"/>
    <property type="project" value="UniProtKB-ARBA"/>
</dbReference>
<evidence type="ECO:0000256" key="3">
    <source>
        <dbReference type="ARBA" id="ARBA00022884"/>
    </source>
</evidence>
<protein>
    <recommendedName>
        <fullName evidence="6">Large ribosomal subunit protein bL21</fullName>
    </recommendedName>
</protein>
<evidence type="ECO:0000313" key="7">
    <source>
        <dbReference type="EMBL" id="KKQ18119.1"/>
    </source>
</evidence>
<comment type="subunit">
    <text evidence="6">Part of the 50S ribosomal subunit. Contacts protein L20.</text>
</comment>
<evidence type="ECO:0000256" key="2">
    <source>
        <dbReference type="ARBA" id="ARBA00022730"/>
    </source>
</evidence>
<dbReference type="InterPro" id="IPR036164">
    <property type="entry name" value="bL21-like_sf"/>
</dbReference>
<gene>
    <name evidence="6" type="primary">rplU</name>
    <name evidence="7" type="ORF">US31_C0009G0018</name>
</gene>
<dbReference type="PANTHER" id="PTHR21349:SF0">
    <property type="entry name" value="LARGE RIBOSOMAL SUBUNIT PROTEIN BL21M"/>
    <property type="match status" value="1"/>
</dbReference>
<comment type="function">
    <text evidence="6">This protein binds to 23S rRNA in the presence of protein L20.</text>
</comment>
<sequence length="89" mass="10298">MEEAEKFAVIKTGGKQYKVKAGDILKVEKLSKENLEFKDILFGKTVTASLVTEGRLPKVRVLKFHPKKRYKRVLGHRQNFTQIKIEKIV</sequence>
<dbReference type="GO" id="GO:0005840">
    <property type="term" value="C:ribosome"/>
    <property type="evidence" value="ECO:0007669"/>
    <property type="project" value="UniProtKB-KW"/>
</dbReference>
<comment type="caution">
    <text evidence="7">The sequence shown here is derived from an EMBL/GenBank/DDBJ whole genome shotgun (WGS) entry which is preliminary data.</text>
</comment>
<dbReference type="EMBL" id="LBSM01000009">
    <property type="protein sequence ID" value="KKQ18119.1"/>
    <property type="molecule type" value="Genomic_DNA"/>
</dbReference>
<keyword evidence="5 6" id="KW-0687">Ribonucleoprotein</keyword>
<dbReference type="GO" id="GO:0003735">
    <property type="term" value="F:structural constituent of ribosome"/>
    <property type="evidence" value="ECO:0007669"/>
    <property type="project" value="InterPro"/>
</dbReference>
<accession>A0A0G0I1K6</accession>